<keyword evidence="6" id="KW-1133">Transmembrane helix</keyword>
<dbReference type="PANTHER" id="PTHR12771:SF56">
    <property type="entry name" value="CED-12"/>
    <property type="match status" value="1"/>
</dbReference>
<proteinExistence type="predicted"/>
<dbReference type="InterPro" id="IPR024574">
    <property type="entry name" value="ELMO_ARM"/>
</dbReference>
<keyword evidence="1" id="KW-0053">Apoptosis</keyword>
<keyword evidence="6" id="KW-0472">Membrane</keyword>
<dbReference type="GO" id="GO:0006915">
    <property type="term" value="P:apoptotic process"/>
    <property type="evidence" value="ECO:0007669"/>
    <property type="project" value="UniProtKB-KW"/>
</dbReference>
<dbReference type="GO" id="GO:0017124">
    <property type="term" value="F:SH3 domain binding"/>
    <property type="evidence" value="ECO:0007669"/>
    <property type="project" value="UniProtKB-KW"/>
</dbReference>
<dbReference type="GO" id="GO:0005886">
    <property type="term" value="C:plasma membrane"/>
    <property type="evidence" value="ECO:0007669"/>
    <property type="project" value="TreeGrafter"/>
</dbReference>
<dbReference type="Pfam" id="PF04727">
    <property type="entry name" value="ELMO_CED12"/>
    <property type="match status" value="1"/>
</dbReference>
<protein>
    <recommendedName>
        <fullName evidence="7">ELMO domain-containing protein</fullName>
    </recommendedName>
</protein>
<keyword evidence="2" id="KW-0581">Phagocytosis</keyword>
<sequence length="975" mass="109132">MNDLQLQIQLRRYTIKSSFSGPPSPEEPFPSPHTFQPQSRNFPLAHWYTSAHVMKTSAQGLVRPPMMAPPSLTTAALLTLLLAGFTLMALLAYSSPLPSPATLHNDPTMNSGDEPSAPLISKSASALHTHNTSPPGLLTIHTDPGMLSTQNRENLSDSTHSNVDSQGSQRGPSGTNTEDSAPGDWDAAFSRENQEAQQGGGRTAPANSEVHEGGYKHKSPAPGSAKALARTCSCPNVYVNKVHLIKFNHRDDQLKCLLDFHSLYKDRPQAMDSINVSELVERLGSDEDAVRKMAVFKLQSNIGDPSFADVFILEGGLTKLRYLTLHATGNTLAYSLTSFSRLLEVDKGWEYVNQDLVERVVELVVTHPLVNILRGAMSILVYIVSHPYTASSKISQPDSSGFRAIQPAMSVYPQFLEMLVSRLSSADHALCANALLLINSLMREAINNHSEADWPKFIKRLQDLGVIKAVYTLMQSTALQDLSHPLLEYQALTKVLLRKWRDIPVDLDKSDHRRALKSIHLASNPERVTTPVDDGEEGVKKRHNPEKWRRLGFESETPAWEFGDVGYLGMVDLIEYVRRQEDGFQKLLLEQSTKLAEQRCPIARASLAVTSMLCEHFEIEKADIDDGKFQLSFESRTNFDKVFKPLILQWSLLHTAGLQAFFRLWQTTGAETEDFIKIADLVRILLEEVVGGATRLSDVDVVETEIQQFELRRLRHLQMELLELTYEGHWGHHLGQIRDELYHEALQFVKEQRIRCLLAGAWFPNCHGHDSEKGAATKQDLNPSNPTSQRYAKLAHNRRFLHYADFDVPGDEEPNLEGLLERIDLTTVFVTSDVSTASEPNSSTTTLKATHNSISARKITIRGYLPSNSRPTSPKSHTRAGSIATKPPRKEVTLLTLHPQTHNLAVEWLDGLRMLLNQQPITNETKKLIAMVQDYGLKIRLLNVRFDDMLLAGEAPEIPSREGLDEDYHYDIFGT</sequence>
<dbReference type="Gene3D" id="1.25.10.10">
    <property type="entry name" value="Leucine-rich Repeat Variant"/>
    <property type="match status" value="1"/>
</dbReference>
<organism evidence="8 9">
    <name type="scientific">Letharia lupina</name>
    <dbReference type="NCBI Taxonomy" id="560253"/>
    <lineage>
        <taxon>Eukaryota</taxon>
        <taxon>Fungi</taxon>
        <taxon>Dikarya</taxon>
        <taxon>Ascomycota</taxon>
        <taxon>Pezizomycotina</taxon>
        <taxon>Lecanoromycetes</taxon>
        <taxon>OSLEUM clade</taxon>
        <taxon>Lecanoromycetidae</taxon>
        <taxon>Lecanorales</taxon>
        <taxon>Lecanorineae</taxon>
        <taxon>Parmeliaceae</taxon>
        <taxon>Letharia</taxon>
    </lineage>
</organism>
<dbReference type="PROSITE" id="PS51335">
    <property type="entry name" value="ELMO"/>
    <property type="match status" value="1"/>
</dbReference>
<keyword evidence="6" id="KW-0812">Transmembrane</keyword>
<evidence type="ECO:0000256" key="1">
    <source>
        <dbReference type="ARBA" id="ARBA00022703"/>
    </source>
</evidence>
<dbReference type="GO" id="GO:0007015">
    <property type="term" value="P:actin filament organization"/>
    <property type="evidence" value="ECO:0007669"/>
    <property type="project" value="TreeGrafter"/>
</dbReference>
<accession>A0A8H6CBL0</accession>
<dbReference type="RefSeq" id="XP_037149661.1">
    <property type="nucleotide sequence ID" value="XM_037294280.1"/>
</dbReference>
<dbReference type="Gene3D" id="2.30.29.30">
    <property type="entry name" value="Pleckstrin-homology domain (PH domain)/Phosphotyrosine-binding domain (PTB)"/>
    <property type="match status" value="1"/>
</dbReference>
<gene>
    <name evidence="8" type="ORF">HO133_003358</name>
</gene>
<feature type="compositionally biased region" description="Polar residues" evidence="5">
    <location>
        <begin position="147"/>
        <end position="179"/>
    </location>
</feature>
<keyword evidence="3" id="KW-0729">SH3-binding</keyword>
<feature type="region of interest" description="Disordered" evidence="5">
    <location>
        <begin position="16"/>
        <end position="35"/>
    </location>
</feature>
<feature type="compositionally biased region" description="Pro residues" evidence="5">
    <location>
        <begin position="22"/>
        <end position="31"/>
    </location>
</feature>
<evidence type="ECO:0000313" key="8">
    <source>
        <dbReference type="EMBL" id="KAF6220226.1"/>
    </source>
</evidence>
<dbReference type="PANTHER" id="PTHR12771">
    <property type="entry name" value="ENGULFMENT AND CELL MOTILITY"/>
    <property type="match status" value="1"/>
</dbReference>
<dbReference type="SUPFAM" id="SSF48371">
    <property type="entry name" value="ARM repeat"/>
    <property type="match status" value="1"/>
</dbReference>
<dbReference type="EMBL" id="JACCJB010000017">
    <property type="protein sequence ID" value="KAF6220226.1"/>
    <property type="molecule type" value="Genomic_DNA"/>
</dbReference>
<dbReference type="InterPro" id="IPR006816">
    <property type="entry name" value="ELMO_dom"/>
</dbReference>
<feature type="compositionally biased region" description="Polar residues" evidence="5">
    <location>
        <begin position="866"/>
        <end position="875"/>
    </location>
</feature>
<feature type="transmembrane region" description="Helical" evidence="6">
    <location>
        <begin position="72"/>
        <end position="93"/>
    </location>
</feature>
<evidence type="ECO:0000313" key="9">
    <source>
        <dbReference type="Proteomes" id="UP000593566"/>
    </source>
</evidence>
<dbReference type="InterPro" id="IPR011993">
    <property type="entry name" value="PH-like_dom_sf"/>
</dbReference>
<dbReference type="InterPro" id="IPR016024">
    <property type="entry name" value="ARM-type_fold"/>
</dbReference>
<comment type="caution">
    <text evidence="8">The sequence shown here is derived from an EMBL/GenBank/DDBJ whole genome shotgun (WGS) entry which is preliminary data.</text>
</comment>
<evidence type="ECO:0000256" key="6">
    <source>
        <dbReference type="SAM" id="Phobius"/>
    </source>
</evidence>
<dbReference type="Pfam" id="PF11841">
    <property type="entry name" value="ELMO_ARM"/>
    <property type="match status" value="1"/>
</dbReference>
<dbReference type="InterPro" id="IPR011989">
    <property type="entry name" value="ARM-like"/>
</dbReference>
<evidence type="ECO:0000256" key="2">
    <source>
        <dbReference type="ARBA" id="ARBA00022907"/>
    </source>
</evidence>
<feature type="domain" description="ELMO" evidence="7">
    <location>
        <begin position="511"/>
        <end position="690"/>
    </location>
</feature>
<feature type="region of interest" description="Disordered" evidence="5">
    <location>
        <begin position="864"/>
        <end position="886"/>
    </location>
</feature>
<evidence type="ECO:0000259" key="7">
    <source>
        <dbReference type="PROSITE" id="PS51335"/>
    </source>
</evidence>
<dbReference type="Pfam" id="PF16457">
    <property type="entry name" value="PH_12"/>
    <property type="match status" value="1"/>
</dbReference>
<dbReference type="AlphaFoldDB" id="A0A8H6CBL0"/>
<dbReference type="GeneID" id="59331769"/>
<dbReference type="InterPro" id="IPR001849">
    <property type="entry name" value="PH_domain"/>
</dbReference>
<comment type="function">
    <text evidence="4">Involved in cytoskeletal rearrangements required for phagocytosis of apoptotic cells and cell motility. Acts in association with DOCK1 and CRK. Was initially proposed to be required in complex with DOCK1 to activate Rac Rho small GTPases. May enhance the guanine nucleotide exchange factor (GEF) activity of DOCK1.</text>
</comment>
<evidence type="ECO:0000256" key="4">
    <source>
        <dbReference type="ARBA" id="ARBA00024863"/>
    </source>
</evidence>
<name>A0A8H6CBL0_9LECA</name>
<evidence type="ECO:0000256" key="3">
    <source>
        <dbReference type="ARBA" id="ARBA00023036"/>
    </source>
</evidence>
<evidence type="ECO:0000256" key="5">
    <source>
        <dbReference type="SAM" id="MobiDB-lite"/>
    </source>
</evidence>
<dbReference type="Proteomes" id="UP000593566">
    <property type="component" value="Unassembled WGS sequence"/>
</dbReference>
<dbReference type="InterPro" id="IPR050868">
    <property type="entry name" value="ELMO_domain-containing"/>
</dbReference>
<reference evidence="8 9" key="1">
    <citation type="journal article" date="2020" name="Genomics">
        <title>Complete, high-quality genomes from long-read metagenomic sequencing of two wolf lichen thalli reveals enigmatic genome architecture.</title>
        <authorList>
            <person name="McKenzie S.K."/>
            <person name="Walston R.F."/>
            <person name="Allen J.L."/>
        </authorList>
    </citation>
    <scope>NUCLEOTIDE SEQUENCE [LARGE SCALE GENOMIC DNA]</scope>
    <source>
        <strain evidence="8">WasteWater1</strain>
    </source>
</reference>
<feature type="region of interest" description="Disordered" evidence="5">
    <location>
        <begin position="127"/>
        <end position="226"/>
    </location>
</feature>
<keyword evidence="9" id="KW-1185">Reference proteome</keyword>